<dbReference type="PROSITE" id="PS50084">
    <property type="entry name" value="KH_TYPE_1"/>
    <property type="match status" value="1"/>
</dbReference>
<gene>
    <name evidence="8" type="ORF">SDC9_20396</name>
</gene>
<evidence type="ECO:0000256" key="5">
    <source>
        <dbReference type="ARBA" id="ARBA00023163"/>
    </source>
</evidence>
<reference evidence="8" key="1">
    <citation type="submission" date="2019-08" db="EMBL/GenBank/DDBJ databases">
        <authorList>
            <person name="Kucharzyk K."/>
            <person name="Murdoch R.W."/>
            <person name="Higgins S."/>
            <person name="Loffler F."/>
        </authorList>
    </citation>
    <scope>NUCLEOTIDE SEQUENCE</scope>
</reference>
<keyword evidence="2" id="KW-0963">Cytoplasm</keyword>
<dbReference type="InterPro" id="IPR015946">
    <property type="entry name" value="KH_dom-like_a/b"/>
</dbReference>
<dbReference type="InterPro" id="IPR030842">
    <property type="entry name" value="TF_NusA_bacterial"/>
</dbReference>
<comment type="caution">
    <text evidence="8">The sequence shown here is derived from an EMBL/GenBank/DDBJ whole genome shotgun (WGS) entry which is preliminary data.</text>
</comment>
<dbReference type="InterPro" id="IPR009019">
    <property type="entry name" value="KH_sf_prok-type"/>
</dbReference>
<dbReference type="SMART" id="SM00322">
    <property type="entry name" value="KH"/>
    <property type="match status" value="1"/>
</dbReference>
<evidence type="ECO:0000256" key="4">
    <source>
        <dbReference type="ARBA" id="ARBA00023015"/>
    </source>
</evidence>
<dbReference type="InterPro" id="IPR004087">
    <property type="entry name" value="KH_dom"/>
</dbReference>
<evidence type="ECO:0000256" key="3">
    <source>
        <dbReference type="ARBA" id="ARBA00022884"/>
    </source>
</evidence>
<dbReference type="PANTHER" id="PTHR22648:SF0">
    <property type="entry name" value="TRANSCRIPTION TERMINATION_ANTITERMINATION PROTEIN NUSA"/>
    <property type="match status" value="1"/>
</dbReference>
<evidence type="ECO:0000256" key="2">
    <source>
        <dbReference type="ARBA" id="ARBA00022490"/>
    </source>
</evidence>
<dbReference type="Pfam" id="PF07650">
    <property type="entry name" value="KH_2"/>
    <property type="match status" value="1"/>
</dbReference>
<keyword evidence="4" id="KW-0805">Transcription regulation</keyword>
<dbReference type="NCBIfam" id="TIGR01952">
    <property type="entry name" value="nusA_arch"/>
    <property type="match status" value="1"/>
</dbReference>
<dbReference type="GO" id="GO:0006353">
    <property type="term" value="P:DNA-templated transcription termination"/>
    <property type="evidence" value="ECO:0007669"/>
    <property type="project" value="UniProtKB-KW"/>
</dbReference>
<sequence length="174" mass="19745">MQNDDKYLKSKNENPGSGMPIDEMHELDRTLGFKERRYIEELRILTKSTAIDCIIDDRFERIIYVVRQGDMGIAIGKGGDNIKKMSRVLGKRIEMVEFDEDREVFIANMFKPAEVASVSFGERDEPVMVTVPERGDFGLAIGKGGSTIEKARILVRRFYGKEVGDILIPNRGNL</sequence>
<dbReference type="PANTHER" id="PTHR22648">
    <property type="entry name" value="TRANSCRIPTION TERMINATION FACTOR NUSA"/>
    <property type="match status" value="1"/>
</dbReference>
<dbReference type="Gene3D" id="3.30.300.20">
    <property type="match status" value="2"/>
</dbReference>
<dbReference type="InterPro" id="IPR010212">
    <property type="entry name" value="NusA_arc"/>
</dbReference>
<keyword evidence="3" id="KW-0694">RNA-binding</keyword>
<keyword evidence="5" id="KW-0804">Transcription</keyword>
<organism evidence="8">
    <name type="scientific">bioreactor metagenome</name>
    <dbReference type="NCBI Taxonomy" id="1076179"/>
    <lineage>
        <taxon>unclassified sequences</taxon>
        <taxon>metagenomes</taxon>
        <taxon>ecological metagenomes</taxon>
    </lineage>
</organism>
<dbReference type="GO" id="GO:0031564">
    <property type="term" value="P:transcription antitermination"/>
    <property type="evidence" value="ECO:0007669"/>
    <property type="project" value="InterPro"/>
</dbReference>
<dbReference type="InterPro" id="IPR004044">
    <property type="entry name" value="KH_dom_type_2"/>
</dbReference>
<accession>A0A644U6M4</accession>
<feature type="region of interest" description="Disordered" evidence="6">
    <location>
        <begin position="1"/>
        <end position="23"/>
    </location>
</feature>
<dbReference type="GO" id="GO:0003723">
    <property type="term" value="F:RNA binding"/>
    <property type="evidence" value="ECO:0007669"/>
    <property type="project" value="UniProtKB-KW"/>
</dbReference>
<dbReference type="AlphaFoldDB" id="A0A644U6M4"/>
<keyword evidence="1" id="KW-0806">Transcription termination</keyword>
<evidence type="ECO:0000313" key="8">
    <source>
        <dbReference type="EMBL" id="MPL74581.1"/>
    </source>
</evidence>
<dbReference type="SUPFAM" id="SSF54814">
    <property type="entry name" value="Prokaryotic type KH domain (KH-domain type II)"/>
    <property type="match status" value="2"/>
</dbReference>
<protein>
    <recommendedName>
        <fullName evidence="7">K Homology domain-containing protein</fullName>
    </recommendedName>
</protein>
<evidence type="ECO:0000256" key="6">
    <source>
        <dbReference type="SAM" id="MobiDB-lite"/>
    </source>
</evidence>
<feature type="compositionally biased region" description="Basic and acidic residues" evidence="6">
    <location>
        <begin position="1"/>
        <end position="12"/>
    </location>
</feature>
<dbReference type="EMBL" id="VSSQ01000081">
    <property type="protein sequence ID" value="MPL74581.1"/>
    <property type="molecule type" value="Genomic_DNA"/>
</dbReference>
<name>A0A644U6M4_9ZZZZ</name>
<dbReference type="HAMAP" id="MF_00945_A">
    <property type="entry name" value="NusA_A"/>
    <property type="match status" value="1"/>
</dbReference>
<proteinExistence type="inferred from homology"/>
<feature type="domain" description="K Homology" evidence="7">
    <location>
        <begin position="58"/>
        <end position="125"/>
    </location>
</feature>
<dbReference type="GO" id="GO:0005829">
    <property type="term" value="C:cytosol"/>
    <property type="evidence" value="ECO:0007669"/>
    <property type="project" value="TreeGrafter"/>
</dbReference>
<evidence type="ECO:0000256" key="1">
    <source>
        <dbReference type="ARBA" id="ARBA00022472"/>
    </source>
</evidence>
<evidence type="ECO:0000259" key="7">
    <source>
        <dbReference type="SMART" id="SM00322"/>
    </source>
</evidence>